<dbReference type="Pfam" id="PF04634">
    <property type="entry name" value="YezG-like"/>
    <property type="match status" value="1"/>
</dbReference>
<sequence>MEHLTQKIVESLIKLIPEEWDQIMFYAEYEDGASDHFFYYFKKDSAEFIPSIEMAYILDLDHDEWYKSDRQIDVLIEELGDEFIRQERQPFTSLTLSISEEGQLKLDYGHEQLNDRPLPKTEEKFAETFVYPESKKRQKAGLPPQPEGWLSKIRNLFG</sequence>
<organism evidence="1 2">
    <name type="scientific">Bhargavaea ullalensis</name>
    <dbReference type="NCBI Taxonomy" id="1265685"/>
    <lineage>
        <taxon>Bacteria</taxon>
        <taxon>Bacillati</taxon>
        <taxon>Bacillota</taxon>
        <taxon>Bacilli</taxon>
        <taxon>Bacillales</taxon>
        <taxon>Caryophanaceae</taxon>
        <taxon>Bhargavaea</taxon>
    </lineage>
</organism>
<accession>A0ABV2G9L0</accession>
<dbReference type="Proteomes" id="UP001549099">
    <property type="component" value="Unassembled WGS sequence"/>
</dbReference>
<dbReference type="RefSeq" id="WP_354195649.1">
    <property type="nucleotide sequence ID" value="NZ_JBEPLW010000003.1"/>
</dbReference>
<dbReference type="InterPro" id="IPR036170">
    <property type="entry name" value="YezG-like_sf"/>
</dbReference>
<dbReference type="SUPFAM" id="SSF160424">
    <property type="entry name" value="BH3703-like"/>
    <property type="match status" value="1"/>
</dbReference>
<keyword evidence="2" id="KW-1185">Reference proteome</keyword>
<name>A0ABV2G9L0_9BACL</name>
<evidence type="ECO:0000313" key="2">
    <source>
        <dbReference type="Proteomes" id="UP001549099"/>
    </source>
</evidence>
<comment type="caution">
    <text evidence="1">The sequence shown here is derived from an EMBL/GenBank/DDBJ whole genome shotgun (WGS) entry which is preliminary data.</text>
</comment>
<proteinExistence type="predicted"/>
<evidence type="ECO:0000313" key="1">
    <source>
        <dbReference type="EMBL" id="MET3574956.1"/>
    </source>
</evidence>
<dbReference type="Gene3D" id="3.30.500.20">
    <property type="entry name" value="BH3703-like domains"/>
    <property type="match status" value="1"/>
</dbReference>
<dbReference type="EMBL" id="JBEPLW010000003">
    <property type="protein sequence ID" value="MET3574956.1"/>
    <property type="molecule type" value="Genomic_DNA"/>
</dbReference>
<evidence type="ECO:0008006" key="3">
    <source>
        <dbReference type="Google" id="ProtNLM"/>
    </source>
</evidence>
<dbReference type="InterPro" id="IPR006728">
    <property type="entry name" value="YezG-like"/>
</dbReference>
<protein>
    <recommendedName>
        <fullName evidence="3">DUF600 family protein</fullName>
    </recommendedName>
</protein>
<gene>
    <name evidence="1" type="ORF">ABID49_000840</name>
</gene>
<reference evidence="1 2" key="1">
    <citation type="submission" date="2024-06" db="EMBL/GenBank/DDBJ databases">
        <title>Genomic Encyclopedia of Type Strains, Phase IV (KMG-IV): sequencing the most valuable type-strain genomes for metagenomic binning, comparative biology and taxonomic classification.</title>
        <authorList>
            <person name="Goeker M."/>
        </authorList>
    </citation>
    <scope>NUCLEOTIDE SEQUENCE [LARGE SCALE GENOMIC DNA]</scope>
    <source>
        <strain evidence="1 2">DSM 26128</strain>
    </source>
</reference>